<dbReference type="Proteomes" id="UP000059680">
    <property type="component" value="Chromosome 6"/>
</dbReference>
<organism evidence="1 2">
    <name type="scientific">Oryza sativa subsp. japonica</name>
    <name type="common">Rice</name>
    <dbReference type="NCBI Taxonomy" id="39947"/>
    <lineage>
        <taxon>Eukaryota</taxon>
        <taxon>Viridiplantae</taxon>
        <taxon>Streptophyta</taxon>
        <taxon>Embryophyta</taxon>
        <taxon>Tracheophyta</taxon>
        <taxon>Spermatophyta</taxon>
        <taxon>Magnoliopsida</taxon>
        <taxon>Liliopsida</taxon>
        <taxon>Poales</taxon>
        <taxon>Poaceae</taxon>
        <taxon>BOP clade</taxon>
        <taxon>Oryzoideae</taxon>
        <taxon>Oryzeae</taxon>
        <taxon>Oryzinae</taxon>
        <taxon>Oryza</taxon>
        <taxon>Oryza sativa</taxon>
    </lineage>
</organism>
<dbReference type="InParanoid" id="A0A0P0WY00"/>
<protein>
    <submittedName>
        <fullName evidence="1">Os06g0567783 protein</fullName>
    </submittedName>
</protein>
<dbReference type="PaxDb" id="39947-A0A0P0WY00"/>
<proteinExistence type="predicted"/>
<reference evidence="1 2" key="2">
    <citation type="journal article" date="2013" name="Plant Cell Physiol.">
        <title>Rice Annotation Project Database (RAP-DB): an integrative and interactive database for rice genomics.</title>
        <authorList>
            <person name="Sakai H."/>
            <person name="Lee S.S."/>
            <person name="Tanaka T."/>
            <person name="Numa H."/>
            <person name="Kim J."/>
            <person name="Kawahara Y."/>
            <person name="Wakimoto H."/>
            <person name="Yang C.C."/>
            <person name="Iwamoto M."/>
            <person name="Abe T."/>
            <person name="Yamada Y."/>
            <person name="Muto A."/>
            <person name="Inokuchi H."/>
            <person name="Ikemura T."/>
            <person name="Matsumoto T."/>
            <person name="Sasaki T."/>
            <person name="Itoh T."/>
        </authorList>
    </citation>
    <scope>NUCLEOTIDE SEQUENCE [LARGE SCALE GENOMIC DNA]</scope>
    <source>
        <strain evidence="2">cv. Nipponbare</strain>
    </source>
</reference>
<name>A0A0P0WY00_ORYSJ</name>
<sequence>MMCYHSAVPELFHDKSDVCSDGIPGASCSVSCHSGHPAHALLVTYQESRQIERRWASSYLPRQRSPSSRSSVCASLAGHRAPPRCAGTGCSTTRGSPLVVHRRYNNADDAMSGFIDPRCRRRDCGRRRPRHAWAAVPSRPWTSDASR</sequence>
<gene>
    <name evidence="1" type="ordered locus">Os06g0567783</name>
    <name evidence="1" type="ORF">OSNPB_060567783</name>
</gene>
<dbReference type="EMBL" id="AP014962">
    <property type="protein sequence ID" value="BAS98293.1"/>
    <property type="molecule type" value="Genomic_DNA"/>
</dbReference>
<evidence type="ECO:0000313" key="2">
    <source>
        <dbReference type="Proteomes" id="UP000059680"/>
    </source>
</evidence>
<keyword evidence="2" id="KW-1185">Reference proteome</keyword>
<reference evidence="1 2" key="3">
    <citation type="journal article" date="2013" name="Rice">
        <title>Improvement of the Oryza sativa Nipponbare reference genome using next generation sequence and optical map data.</title>
        <authorList>
            <person name="Kawahara Y."/>
            <person name="de la Bastide M."/>
            <person name="Hamilton J.P."/>
            <person name="Kanamori H."/>
            <person name="McCombie W.R."/>
            <person name="Ouyang S."/>
            <person name="Schwartz D.C."/>
            <person name="Tanaka T."/>
            <person name="Wu J."/>
            <person name="Zhou S."/>
            <person name="Childs K.L."/>
            <person name="Davidson R.M."/>
            <person name="Lin H."/>
            <person name="Quesada-Ocampo L."/>
            <person name="Vaillancourt B."/>
            <person name="Sakai H."/>
            <person name="Lee S.S."/>
            <person name="Kim J."/>
            <person name="Numa H."/>
            <person name="Itoh T."/>
            <person name="Buell C.R."/>
            <person name="Matsumoto T."/>
        </authorList>
    </citation>
    <scope>NUCLEOTIDE SEQUENCE [LARGE SCALE GENOMIC DNA]</scope>
    <source>
        <strain evidence="2">cv. Nipponbare</strain>
    </source>
</reference>
<evidence type="ECO:0000313" key="1">
    <source>
        <dbReference type="EMBL" id="BAS98293.1"/>
    </source>
</evidence>
<accession>A0A0P0WY00</accession>
<dbReference type="AlphaFoldDB" id="A0A0P0WY00"/>
<reference evidence="2" key="1">
    <citation type="journal article" date="2005" name="Nature">
        <title>The map-based sequence of the rice genome.</title>
        <authorList>
            <consortium name="International rice genome sequencing project (IRGSP)"/>
            <person name="Matsumoto T."/>
            <person name="Wu J."/>
            <person name="Kanamori H."/>
            <person name="Katayose Y."/>
            <person name="Fujisawa M."/>
            <person name="Namiki N."/>
            <person name="Mizuno H."/>
            <person name="Yamamoto K."/>
            <person name="Antonio B.A."/>
            <person name="Baba T."/>
            <person name="Sakata K."/>
            <person name="Nagamura Y."/>
            <person name="Aoki H."/>
            <person name="Arikawa K."/>
            <person name="Arita K."/>
            <person name="Bito T."/>
            <person name="Chiden Y."/>
            <person name="Fujitsuka N."/>
            <person name="Fukunaka R."/>
            <person name="Hamada M."/>
            <person name="Harada C."/>
            <person name="Hayashi A."/>
            <person name="Hijishita S."/>
            <person name="Honda M."/>
            <person name="Hosokawa S."/>
            <person name="Ichikawa Y."/>
            <person name="Idonuma A."/>
            <person name="Iijima M."/>
            <person name="Ikeda M."/>
            <person name="Ikeno M."/>
            <person name="Ito K."/>
            <person name="Ito S."/>
            <person name="Ito T."/>
            <person name="Ito Y."/>
            <person name="Ito Y."/>
            <person name="Iwabuchi A."/>
            <person name="Kamiya K."/>
            <person name="Karasawa W."/>
            <person name="Kurita K."/>
            <person name="Katagiri S."/>
            <person name="Kikuta A."/>
            <person name="Kobayashi H."/>
            <person name="Kobayashi N."/>
            <person name="Machita K."/>
            <person name="Maehara T."/>
            <person name="Masukawa M."/>
            <person name="Mizubayashi T."/>
            <person name="Mukai Y."/>
            <person name="Nagasaki H."/>
            <person name="Nagata Y."/>
            <person name="Naito S."/>
            <person name="Nakashima M."/>
            <person name="Nakama Y."/>
            <person name="Nakamichi Y."/>
            <person name="Nakamura M."/>
            <person name="Meguro A."/>
            <person name="Negishi M."/>
            <person name="Ohta I."/>
            <person name="Ohta T."/>
            <person name="Okamoto M."/>
            <person name="Ono N."/>
            <person name="Saji S."/>
            <person name="Sakaguchi M."/>
            <person name="Sakai K."/>
            <person name="Shibata M."/>
            <person name="Shimokawa T."/>
            <person name="Song J."/>
            <person name="Takazaki Y."/>
            <person name="Terasawa K."/>
            <person name="Tsugane M."/>
            <person name="Tsuji K."/>
            <person name="Ueda S."/>
            <person name="Waki K."/>
            <person name="Yamagata H."/>
            <person name="Yamamoto M."/>
            <person name="Yamamoto S."/>
            <person name="Yamane H."/>
            <person name="Yoshiki S."/>
            <person name="Yoshihara R."/>
            <person name="Yukawa K."/>
            <person name="Zhong H."/>
            <person name="Yano M."/>
            <person name="Yuan Q."/>
            <person name="Ouyang S."/>
            <person name="Liu J."/>
            <person name="Jones K.M."/>
            <person name="Gansberger K."/>
            <person name="Moffat K."/>
            <person name="Hill J."/>
            <person name="Bera J."/>
            <person name="Fadrosh D."/>
            <person name="Jin S."/>
            <person name="Johri S."/>
            <person name="Kim M."/>
            <person name="Overton L."/>
            <person name="Reardon M."/>
            <person name="Tsitrin T."/>
            <person name="Vuong H."/>
            <person name="Weaver B."/>
            <person name="Ciecko A."/>
            <person name="Tallon L."/>
            <person name="Jackson J."/>
            <person name="Pai G."/>
            <person name="Aken S.V."/>
            <person name="Utterback T."/>
            <person name="Reidmuller S."/>
            <person name="Feldblyum T."/>
            <person name="Hsiao J."/>
            <person name="Zismann V."/>
            <person name="Iobst S."/>
            <person name="de Vazeille A.R."/>
            <person name="Buell C.R."/>
            <person name="Ying K."/>
            <person name="Li Y."/>
            <person name="Lu T."/>
            <person name="Huang Y."/>
            <person name="Zhao Q."/>
            <person name="Feng Q."/>
            <person name="Zhang L."/>
            <person name="Zhu J."/>
            <person name="Weng Q."/>
            <person name="Mu J."/>
            <person name="Lu Y."/>
            <person name="Fan D."/>
            <person name="Liu Y."/>
            <person name="Guan J."/>
            <person name="Zhang Y."/>
            <person name="Yu S."/>
            <person name="Liu X."/>
            <person name="Zhang Y."/>
            <person name="Hong G."/>
            <person name="Han B."/>
            <person name="Choisne N."/>
            <person name="Demange N."/>
            <person name="Orjeda G."/>
            <person name="Samain S."/>
            <person name="Cattolico L."/>
            <person name="Pelletier E."/>
            <person name="Couloux A."/>
            <person name="Segurens B."/>
            <person name="Wincker P."/>
            <person name="D'Hont A."/>
            <person name="Scarpelli C."/>
            <person name="Weissenbach J."/>
            <person name="Salanoubat M."/>
            <person name="Quetier F."/>
            <person name="Yu Y."/>
            <person name="Kim H.R."/>
            <person name="Rambo T."/>
            <person name="Currie J."/>
            <person name="Collura K."/>
            <person name="Luo M."/>
            <person name="Yang T."/>
            <person name="Ammiraju J.S.S."/>
            <person name="Engler F."/>
            <person name="Soderlund C."/>
            <person name="Wing R.A."/>
            <person name="Palmer L.E."/>
            <person name="de la Bastide M."/>
            <person name="Spiegel L."/>
            <person name="Nascimento L."/>
            <person name="Zutavern T."/>
            <person name="O'Shaughnessy A."/>
            <person name="Dike S."/>
            <person name="Dedhia N."/>
            <person name="Preston R."/>
            <person name="Balija V."/>
            <person name="McCombie W.R."/>
            <person name="Chow T."/>
            <person name="Chen H."/>
            <person name="Chung M."/>
            <person name="Chen C."/>
            <person name="Shaw J."/>
            <person name="Wu H."/>
            <person name="Hsiao K."/>
            <person name="Chao Y."/>
            <person name="Chu M."/>
            <person name="Cheng C."/>
            <person name="Hour A."/>
            <person name="Lee P."/>
            <person name="Lin S."/>
            <person name="Lin Y."/>
            <person name="Liou J."/>
            <person name="Liu S."/>
            <person name="Hsing Y."/>
            <person name="Raghuvanshi S."/>
            <person name="Mohanty A."/>
            <person name="Bharti A.K."/>
            <person name="Gaur A."/>
            <person name="Gupta V."/>
            <person name="Kumar D."/>
            <person name="Ravi V."/>
            <person name="Vij S."/>
            <person name="Kapur A."/>
            <person name="Khurana P."/>
            <person name="Khurana P."/>
            <person name="Khurana J.P."/>
            <person name="Tyagi A.K."/>
            <person name="Gaikwad K."/>
            <person name="Singh A."/>
            <person name="Dalal V."/>
            <person name="Srivastava S."/>
            <person name="Dixit A."/>
            <person name="Pal A.K."/>
            <person name="Ghazi I.A."/>
            <person name="Yadav M."/>
            <person name="Pandit A."/>
            <person name="Bhargava A."/>
            <person name="Sureshbabu K."/>
            <person name="Batra K."/>
            <person name="Sharma T.R."/>
            <person name="Mohapatra T."/>
            <person name="Singh N.K."/>
            <person name="Messing J."/>
            <person name="Nelson A.B."/>
            <person name="Fuks G."/>
            <person name="Kavchok S."/>
            <person name="Keizer G."/>
            <person name="Linton E."/>
            <person name="Llaca V."/>
            <person name="Song R."/>
            <person name="Tanyolac B."/>
            <person name="Young S."/>
            <person name="Ho-Il K."/>
            <person name="Hahn J.H."/>
            <person name="Sangsakoo G."/>
            <person name="Vanavichit A."/>
            <person name="de Mattos Luiz.A.T."/>
            <person name="Zimmer P.D."/>
            <person name="Malone G."/>
            <person name="Dellagostin O."/>
            <person name="de Oliveira A.C."/>
            <person name="Bevan M."/>
            <person name="Bancroft I."/>
            <person name="Minx P."/>
            <person name="Cordum H."/>
            <person name="Wilson R."/>
            <person name="Cheng Z."/>
            <person name="Jin W."/>
            <person name="Jiang J."/>
            <person name="Leong S.A."/>
            <person name="Iwama H."/>
            <person name="Gojobori T."/>
            <person name="Itoh T."/>
            <person name="Niimura Y."/>
            <person name="Fujii Y."/>
            <person name="Habara T."/>
            <person name="Sakai H."/>
            <person name="Sato Y."/>
            <person name="Wilson G."/>
            <person name="Kumar K."/>
            <person name="McCouch S."/>
            <person name="Juretic N."/>
            <person name="Hoen D."/>
            <person name="Wright S."/>
            <person name="Bruskiewich R."/>
            <person name="Bureau T."/>
            <person name="Miyao A."/>
            <person name="Hirochika H."/>
            <person name="Nishikawa T."/>
            <person name="Kadowaki K."/>
            <person name="Sugiura M."/>
            <person name="Burr B."/>
            <person name="Sasaki T."/>
        </authorList>
    </citation>
    <scope>NUCLEOTIDE SEQUENCE [LARGE SCALE GENOMIC DNA]</scope>
    <source>
        <strain evidence="2">cv. Nipponbare</strain>
    </source>
</reference>